<dbReference type="OrthoDB" id="6606209at2759"/>
<gene>
    <name evidence="1" type="ORF">EVAR_7610_1</name>
</gene>
<evidence type="ECO:0000313" key="2">
    <source>
        <dbReference type="Proteomes" id="UP000299102"/>
    </source>
</evidence>
<organism evidence="1 2">
    <name type="scientific">Eumeta variegata</name>
    <name type="common">Bagworm moth</name>
    <name type="synonym">Eumeta japonica</name>
    <dbReference type="NCBI Taxonomy" id="151549"/>
    <lineage>
        <taxon>Eukaryota</taxon>
        <taxon>Metazoa</taxon>
        <taxon>Ecdysozoa</taxon>
        <taxon>Arthropoda</taxon>
        <taxon>Hexapoda</taxon>
        <taxon>Insecta</taxon>
        <taxon>Pterygota</taxon>
        <taxon>Neoptera</taxon>
        <taxon>Endopterygota</taxon>
        <taxon>Lepidoptera</taxon>
        <taxon>Glossata</taxon>
        <taxon>Ditrysia</taxon>
        <taxon>Tineoidea</taxon>
        <taxon>Psychidae</taxon>
        <taxon>Oiketicinae</taxon>
        <taxon>Eumeta</taxon>
    </lineage>
</organism>
<reference evidence="1 2" key="1">
    <citation type="journal article" date="2019" name="Commun. Biol.">
        <title>The bagworm genome reveals a unique fibroin gene that provides high tensile strength.</title>
        <authorList>
            <person name="Kono N."/>
            <person name="Nakamura H."/>
            <person name="Ohtoshi R."/>
            <person name="Tomita M."/>
            <person name="Numata K."/>
            <person name="Arakawa K."/>
        </authorList>
    </citation>
    <scope>NUCLEOTIDE SEQUENCE [LARGE SCALE GENOMIC DNA]</scope>
</reference>
<evidence type="ECO:0000313" key="1">
    <source>
        <dbReference type="EMBL" id="GBP14175.1"/>
    </source>
</evidence>
<dbReference type="AlphaFoldDB" id="A0A4C1TJ73"/>
<comment type="caution">
    <text evidence="1">The sequence shown here is derived from an EMBL/GenBank/DDBJ whole genome shotgun (WGS) entry which is preliminary data.</text>
</comment>
<accession>A0A4C1TJ73</accession>
<proteinExistence type="predicted"/>
<name>A0A4C1TJ73_EUMVA</name>
<sequence length="119" mass="13532">MDTQIYLRQGCDSSVSFELEGNFSSAEIMRFERISYQGSIEDDTVLLEQIVLSEGYRADVVFSLHGVHATESRDLNQIEDDTRRTARRHQRNCLELHATAPETITGYTTIVLSLVIRPP</sequence>
<protein>
    <submittedName>
        <fullName evidence="1">Uncharacterized protein</fullName>
    </submittedName>
</protein>
<keyword evidence="2" id="KW-1185">Reference proteome</keyword>
<dbReference type="EMBL" id="BGZK01000062">
    <property type="protein sequence ID" value="GBP14175.1"/>
    <property type="molecule type" value="Genomic_DNA"/>
</dbReference>
<dbReference type="Proteomes" id="UP000299102">
    <property type="component" value="Unassembled WGS sequence"/>
</dbReference>
<dbReference type="STRING" id="151549.A0A4C1TJ73"/>